<reference evidence="1 2" key="1">
    <citation type="submission" date="2024-01" db="EMBL/GenBank/DDBJ databases">
        <title>The complete chloroplast genome sequence of Lithospermum erythrorhizon: insights into the phylogenetic relationship among Boraginaceae species and the maternal lineages of purple gromwells.</title>
        <authorList>
            <person name="Okada T."/>
            <person name="Watanabe K."/>
        </authorList>
    </citation>
    <scope>NUCLEOTIDE SEQUENCE [LARGE SCALE GENOMIC DNA]</scope>
</reference>
<dbReference type="AlphaFoldDB" id="A0AAV3RRN3"/>
<evidence type="ECO:0000313" key="2">
    <source>
        <dbReference type="Proteomes" id="UP001454036"/>
    </source>
</evidence>
<accession>A0AAV3RRN3</accession>
<evidence type="ECO:0000313" key="1">
    <source>
        <dbReference type="EMBL" id="GAA0183049.1"/>
    </source>
</evidence>
<gene>
    <name evidence="1" type="ORF">LIER_30531</name>
</gene>
<name>A0AAV3RRN3_LITER</name>
<protein>
    <submittedName>
        <fullName evidence="1">Uncharacterized protein</fullName>
    </submittedName>
</protein>
<dbReference type="Proteomes" id="UP001454036">
    <property type="component" value="Unassembled WGS sequence"/>
</dbReference>
<keyword evidence="2" id="KW-1185">Reference proteome</keyword>
<dbReference type="EMBL" id="BAABME010010975">
    <property type="protein sequence ID" value="GAA0183049.1"/>
    <property type="molecule type" value="Genomic_DNA"/>
</dbReference>
<comment type="caution">
    <text evidence="1">The sequence shown here is derived from an EMBL/GenBank/DDBJ whole genome shotgun (WGS) entry which is preliminary data.</text>
</comment>
<proteinExistence type="predicted"/>
<sequence length="74" mass="8448">MGRYSYVYPSKISLRSWRKYTKGGAETILEQDLWPSRSLEQGNAPQKPICTSTPVVSPIAFAMWGIDLLCKYYV</sequence>
<organism evidence="1 2">
    <name type="scientific">Lithospermum erythrorhizon</name>
    <name type="common">Purple gromwell</name>
    <name type="synonym">Lithospermum officinale var. erythrorhizon</name>
    <dbReference type="NCBI Taxonomy" id="34254"/>
    <lineage>
        <taxon>Eukaryota</taxon>
        <taxon>Viridiplantae</taxon>
        <taxon>Streptophyta</taxon>
        <taxon>Embryophyta</taxon>
        <taxon>Tracheophyta</taxon>
        <taxon>Spermatophyta</taxon>
        <taxon>Magnoliopsida</taxon>
        <taxon>eudicotyledons</taxon>
        <taxon>Gunneridae</taxon>
        <taxon>Pentapetalae</taxon>
        <taxon>asterids</taxon>
        <taxon>lamiids</taxon>
        <taxon>Boraginales</taxon>
        <taxon>Boraginaceae</taxon>
        <taxon>Boraginoideae</taxon>
        <taxon>Lithospermeae</taxon>
        <taxon>Lithospermum</taxon>
    </lineage>
</organism>